<dbReference type="PANTHER" id="PTHR48102:SF7">
    <property type="entry name" value="ATP-DEPENDENT CLP PROTEASE ATP-BINDING SUBUNIT CLPX-LIKE, MITOCHONDRIAL"/>
    <property type="match status" value="1"/>
</dbReference>
<dbReference type="HAMAP" id="MF_00175">
    <property type="entry name" value="ClpX"/>
    <property type="match status" value="1"/>
</dbReference>
<dbReference type="Gene3D" id="1.10.8.60">
    <property type="match status" value="1"/>
</dbReference>
<dbReference type="GO" id="GO:0008233">
    <property type="term" value="F:peptidase activity"/>
    <property type="evidence" value="ECO:0007669"/>
    <property type="project" value="UniProtKB-KW"/>
</dbReference>
<dbReference type="InterPro" id="IPR038366">
    <property type="entry name" value="Znf_CppX_C4_sf"/>
</dbReference>
<dbReference type="Pfam" id="PF07724">
    <property type="entry name" value="AAA_2"/>
    <property type="match status" value="1"/>
</dbReference>
<dbReference type="GO" id="GO:0008270">
    <property type="term" value="F:zinc ion binding"/>
    <property type="evidence" value="ECO:0007669"/>
    <property type="project" value="UniProtKB-UniRule"/>
</dbReference>
<dbReference type="InterPro" id="IPR003959">
    <property type="entry name" value="ATPase_AAA_core"/>
</dbReference>
<dbReference type="RefSeq" id="WP_090396853.1">
    <property type="nucleotide sequence ID" value="NZ_FNEN01000003.1"/>
</dbReference>
<keyword evidence="5 6" id="KW-0143">Chaperone</keyword>
<gene>
    <name evidence="6" type="primary">clpX</name>
    <name evidence="9" type="ORF">SAMN04488123_103255</name>
</gene>
<dbReference type="SMART" id="SM00994">
    <property type="entry name" value="zf-C4_ClpX"/>
    <property type="match status" value="1"/>
</dbReference>
<evidence type="ECO:0000256" key="1">
    <source>
        <dbReference type="ARBA" id="ARBA00022723"/>
    </source>
</evidence>
<protein>
    <recommendedName>
        <fullName evidence="6">ATP-dependent Clp protease ATP-binding subunit ClpX</fullName>
    </recommendedName>
</protein>
<dbReference type="AlphaFoldDB" id="A0A1G8LSL9"/>
<dbReference type="GO" id="GO:0140662">
    <property type="term" value="F:ATP-dependent protein folding chaperone"/>
    <property type="evidence" value="ECO:0007669"/>
    <property type="project" value="InterPro"/>
</dbReference>
<dbReference type="InterPro" id="IPR050052">
    <property type="entry name" value="ATP-dep_Clp_protease_ClpX"/>
</dbReference>
<evidence type="ECO:0000256" key="2">
    <source>
        <dbReference type="ARBA" id="ARBA00022741"/>
    </source>
</evidence>
<evidence type="ECO:0000256" key="6">
    <source>
        <dbReference type="HAMAP-Rule" id="MF_00175"/>
    </source>
</evidence>
<dbReference type="GO" id="GO:0005524">
    <property type="term" value="F:ATP binding"/>
    <property type="evidence" value="ECO:0007669"/>
    <property type="project" value="UniProtKB-UniRule"/>
</dbReference>
<dbReference type="Gene3D" id="3.40.50.300">
    <property type="entry name" value="P-loop containing nucleotide triphosphate hydrolases"/>
    <property type="match status" value="1"/>
</dbReference>
<dbReference type="FunFam" id="1.10.8.60:FF:000002">
    <property type="entry name" value="ATP-dependent Clp protease ATP-binding subunit ClpX"/>
    <property type="match status" value="1"/>
</dbReference>
<evidence type="ECO:0000256" key="4">
    <source>
        <dbReference type="ARBA" id="ARBA00022840"/>
    </source>
</evidence>
<accession>A0A1G8LSL9</accession>
<dbReference type="SMART" id="SM00382">
    <property type="entry name" value="AAA"/>
    <property type="match status" value="1"/>
</dbReference>
<dbReference type="PANTHER" id="PTHR48102">
    <property type="entry name" value="ATP-DEPENDENT CLP PROTEASE ATP-BINDING SUBUNIT CLPX-LIKE, MITOCHONDRIAL-RELATED"/>
    <property type="match status" value="1"/>
</dbReference>
<dbReference type="InterPro" id="IPR059188">
    <property type="entry name" value="Znf_CLPX-like"/>
</dbReference>
<dbReference type="NCBIfam" id="TIGR00382">
    <property type="entry name" value="clpX"/>
    <property type="match status" value="1"/>
</dbReference>
<evidence type="ECO:0000256" key="7">
    <source>
        <dbReference type="PROSITE-ProRule" id="PRU01250"/>
    </source>
</evidence>
<keyword evidence="1 6" id="KW-0479">Metal-binding</keyword>
<comment type="function">
    <text evidence="6">ATP-dependent specificity component of the Clp protease. It directs the protease to specific substrates. Can perform chaperone functions in the absence of ClpP.</text>
</comment>
<keyword evidence="9" id="KW-0378">Hydrolase</keyword>
<dbReference type="GO" id="GO:0046983">
    <property type="term" value="F:protein dimerization activity"/>
    <property type="evidence" value="ECO:0007669"/>
    <property type="project" value="UniProtKB-UniRule"/>
</dbReference>
<dbReference type="SUPFAM" id="SSF52540">
    <property type="entry name" value="P-loop containing nucleoside triphosphate hydrolases"/>
    <property type="match status" value="1"/>
</dbReference>
<keyword evidence="2 6" id="KW-0547">Nucleotide-binding</keyword>
<dbReference type="Proteomes" id="UP000198853">
    <property type="component" value="Unassembled WGS sequence"/>
</dbReference>
<sequence length="426" mass="46876">MIKFNEEKGQLKCSFCGKTQDQVRKLVAGPGVYICDECIELCTEIVEEELGTDEEVELETVPKPQEIDEILDDYVIGQENSKKSLSVAVYNHYKRVNASVSDNSGGENVEIAKSNICLIGPTGSGKTLMAQTLARILNVPFAMADATSLTEAGYVGEDVENILLKLIQSADYDVEKAEKGIIYIDEIDKVARKSENPSITRDVSGEGVQQALLKILEGTTASVPPQGGRKHPHQEFIQIDTSNVLFICGGAFDGIDQVVKRRLGKKVIGFGSDSESGEIDDSEYLDKILPEDLLRYGLIPEFIGRLPVISSLKPLDESALMEILTKPKNAIVKQYQRLLEIDDVELDFTEEALREIAKEAIDRKTGARGLRSIIESIMLDIMYDLPSKEDIAKCTITAECVLGEASPELTTQDGELIKLDEPRESA</sequence>
<dbReference type="InterPro" id="IPR019489">
    <property type="entry name" value="Clp_ATPase_C"/>
</dbReference>
<feature type="binding site" evidence="6">
    <location>
        <begin position="121"/>
        <end position="128"/>
    </location>
    <ligand>
        <name>ATP</name>
        <dbReference type="ChEBI" id="CHEBI:30616"/>
    </ligand>
</feature>
<dbReference type="GO" id="GO:0016887">
    <property type="term" value="F:ATP hydrolysis activity"/>
    <property type="evidence" value="ECO:0007669"/>
    <property type="project" value="InterPro"/>
</dbReference>
<dbReference type="Pfam" id="PF06689">
    <property type="entry name" value="zf-C4_ClpX"/>
    <property type="match status" value="1"/>
</dbReference>
<dbReference type="NCBIfam" id="NF003745">
    <property type="entry name" value="PRK05342.1"/>
    <property type="match status" value="1"/>
</dbReference>
<dbReference type="Gene3D" id="6.20.220.10">
    <property type="entry name" value="ClpX chaperone, C4-type zinc finger domain"/>
    <property type="match status" value="1"/>
</dbReference>
<feature type="domain" description="ClpX-type ZB" evidence="8">
    <location>
        <begin position="1"/>
        <end position="54"/>
    </location>
</feature>
<evidence type="ECO:0000256" key="3">
    <source>
        <dbReference type="ARBA" id="ARBA00022833"/>
    </source>
</evidence>
<keyword evidence="9" id="KW-0645">Protease</keyword>
<evidence type="ECO:0000313" key="10">
    <source>
        <dbReference type="Proteomes" id="UP000198853"/>
    </source>
</evidence>
<feature type="binding site" evidence="6 7">
    <location>
        <position position="35"/>
    </location>
    <ligand>
        <name>Zn(2+)</name>
        <dbReference type="ChEBI" id="CHEBI:29105"/>
    </ligand>
</feature>
<dbReference type="InterPro" id="IPR010603">
    <property type="entry name" value="Znf_CppX_C4"/>
</dbReference>
<dbReference type="InterPro" id="IPR004487">
    <property type="entry name" value="Clp_protease_ATP-bd_su_ClpX"/>
</dbReference>
<dbReference type="PROSITE" id="PS51902">
    <property type="entry name" value="CLPX_ZB"/>
    <property type="match status" value="1"/>
</dbReference>
<feature type="binding site" evidence="6 7">
    <location>
        <position position="16"/>
    </location>
    <ligand>
        <name>Zn(2+)</name>
        <dbReference type="ChEBI" id="CHEBI:29105"/>
    </ligand>
</feature>
<organism evidence="9 10">
    <name type="scientific">Natribacillus halophilus</name>
    <dbReference type="NCBI Taxonomy" id="549003"/>
    <lineage>
        <taxon>Bacteria</taxon>
        <taxon>Bacillati</taxon>
        <taxon>Bacillota</taxon>
        <taxon>Bacilli</taxon>
        <taxon>Bacillales</taxon>
        <taxon>Bacillaceae</taxon>
        <taxon>Natribacillus</taxon>
    </lineage>
</organism>
<dbReference type="CDD" id="cd19497">
    <property type="entry name" value="RecA-like_ClpX"/>
    <property type="match status" value="1"/>
</dbReference>
<keyword evidence="3 6" id="KW-0862">Zinc</keyword>
<dbReference type="InterPro" id="IPR003593">
    <property type="entry name" value="AAA+_ATPase"/>
</dbReference>
<dbReference type="FunFam" id="3.40.50.300:FF:000005">
    <property type="entry name" value="ATP-dependent Clp protease ATP-binding subunit ClpX"/>
    <property type="match status" value="1"/>
</dbReference>
<dbReference type="GO" id="GO:0009376">
    <property type="term" value="C:HslUV protease complex"/>
    <property type="evidence" value="ECO:0007669"/>
    <property type="project" value="TreeGrafter"/>
</dbReference>
<dbReference type="GO" id="GO:0051301">
    <property type="term" value="P:cell division"/>
    <property type="evidence" value="ECO:0007669"/>
    <property type="project" value="TreeGrafter"/>
</dbReference>
<keyword evidence="10" id="KW-1185">Reference proteome</keyword>
<comment type="subunit">
    <text evidence="6">Component of the ClpX-ClpP complex. Forms a hexameric ring that, in the presence of ATP, binds to fourteen ClpP subunits assembled into a disk-like structure with a central cavity, resembling the structure of eukaryotic proteasomes.</text>
</comment>
<dbReference type="SUPFAM" id="SSF57716">
    <property type="entry name" value="Glucocorticoid receptor-like (DNA-binding domain)"/>
    <property type="match status" value="1"/>
</dbReference>
<dbReference type="InterPro" id="IPR027417">
    <property type="entry name" value="P-loop_NTPase"/>
</dbReference>
<evidence type="ECO:0000256" key="5">
    <source>
        <dbReference type="ARBA" id="ARBA00023186"/>
    </source>
</evidence>
<comment type="similarity">
    <text evidence="6 7">Belongs to the ClpX chaperone family.</text>
</comment>
<dbReference type="Pfam" id="PF10431">
    <property type="entry name" value="ClpB_D2-small"/>
    <property type="match status" value="1"/>
</dbReference>
<dbReference type="GO" id="GO:0051603">
    <property type="term" value="P:proteolysis involved in protein catabolic process"/>
    <property type="evidence" value="ECO:0007669"/>
    <property type="project" value="TreeGrafter"/>
</dbReference>
<feature type="binding site" evidence="6 7">
    <location>
        <position position="13"/>
    </location>
    <ligand>
        <name>Zn(2+)</name>
        <dbReference type="ChEBI" id="CHEBI:29105"/>
    </ligand>
</feature>
<reference evidence="9 10" key="1">
    <citation type="submission" date="2016-10" db="EMBL/GenBank/DDBJ databases">
        <authorList>
            <person name="de Groot N.N."/>
        </authorList>
    </citation>
    <scope>NUCLEOTIDE SEQUENCE [LARGE SCALE GENOMIC DNA]</scope>
    <source>
        <strain evidence="9 10">DSM 21771</strain>
    </source>
</reference>
<name>A0A1G8LSL9_9BACI</name>
<evidence type="ECO:0000259" key="8">
    <source>
        <dbReference type="PROSITE" id="PS51902"/>
    </source>
</evidence>
<proteinExistence type="inferred from homology"/>
<feature type="binding site" evidence="6 7">
    <location>
        <position position="38"/>
    </location>
    <ligand>
        <name>Zn(2+)</name>
        <dbReference type="ChEBI" id="CHEBI:29105"/>
    </ligand>
</feature>
<evidence type="ECO:0000313" key="9">
    <source>
        <dbReference type="EMBL" id="SDI58692.1"/>
    </source>
</evidence>
<dbReference type="OrthoDB" id="9804062at2"/>
<dbReference type="InterPro" id="IPR046425">
    <property type="entry name" value="ClpX_bact"/>
</dbReference>
<dbReference type="EMBL" id="FNEN01000003">
    <property type="protein sequence ID" value="SDI58692.1"/>
    <property type="molecule type" value="Genomic_DNA"/>
</dbReference>
<dbReference type="GO" id="GO:0051082">
    <property type="term" value="F:unfolded protein binding"/>
    <property type="evidence" value="ECO:0007669"/>
    <property type="project" value="UniProtKB-UniRule"/>
</dbReference>
<keyword evidence="4 6" id="KW-0067">ATP-binding</keyword>
<dbReference type="SMART" id="SM01086">
    <property type="entry name" value="ClpB_D2-small"/>
    <property type="match status" value="1"/>
</dbReference>